<feature type="transmembrane region" description="Helical" evidence="6">
    <location>
        <begin position="124"/>
        <end position="145"/>
    </location>
</feature>
<dbReference type="GO" id="GO:0022857">
    <property type="term" value="F:transmembrane transporter activity"/>
    <property type="evidence" value="ECO:0007669"/>
    <property type="project" value="InterPro"/>
</dbReference>
<dbReference type="InterPro" id="IPR020846">
    <property type="entry name" value="MFS_dom"/>
</dbReference>
<evidence type="ECO:0000313" key="9">
    <source>
        <dbReference type="Proteomes" id="UP000591131"/>
    </source>
</evidence>
<comment type="caution">
    <text evidence="8">The sequence shown here is derived from an EMBL/GenBank/DDBJ whole genome shotgun (WGS) entry which is preliminary data.</text>
</comment>
<dbReference type="Gene3D" id="1.20.1250.20">
    <property type="entry name" value="MFS general substrate transporter like domains"/>
    <property type="match status" value="1"/>
</dbReference>
<feature type="transmembrane region" description="Helical" evidence="6">
    <location>
        <begin position="71"/>
        <end position="90"/>
    </location>
</feature>
<reference evidence="8 9" key="1">
    <citation type="submission" date="2020-04" db="EMBL/GenBank/DDBJ databases">
        <title>Perkinsus chesapeaki whole genome sequence.</title>
        <authorList>
            <person name="Bogema D.R."/>
        </authorList>
    </citation>
    <scope>NUCLEOTIDE SEQUENCE [LARGE SCALE GENOMIC DNA]</scope>
    <source>
        <strain evidence="8">ATCC PRA-425</strain>
    </source>
</reference>
<sequence length="582" mass="64356">MLIRSPWIPAEEADGLRRRNGLCYGTLARYLIDLVIVYSSVIMDFMGYTLLAPLFPTIVADLGTGGFPDGFAASWLMAMYGLGQFISAMVMGTVSDMAGRRPVFVFAFALTTVVYVAQGLADSYWMFAITRFCAGLTTGTRPVAFSYLGDITTPEKMAVYSMLVGVMIAVGSLMPLLGGTLGTISWRLPVFVSAGFTFCLAVLAVLFLRESKRAQVMETGDVRGQKSGIMRTPLFIVTLSMIAITGAGVQFGNISVVTILPWLLKEVYQMSLSSIGLVLGCQAIPTLLTLLLVFLPLSRRIPMPIIAFLGMLGHATMFALPLMDNRSAVIFTSYLLCFGNSMVYSSVPVMAKVIAPPPRRGLVNGIVLGAMLLAGALGPLIAGLLWPVDTDHIMAFAVVSAVACLGAICMLFAWRLIPAVVLRMTEQLEREDLTEKQVDDLYDELAELVGTRDYRRKLAAQIRRRRQIALEEGAPTLEALRIMKKMSFSEISAERFGGTEEEIAQLGRDVSQILNRNNWYRWPVYYEWILAQIASAFPPIREAPEDTRFEDVTWVMERQLEIVSQWERNKLSKFRKGNLQGM</sequence>
<evidence type="ECO:0000256" key="2">
    <source>
        <dbReference type="ARBA" id="ARBA00022448"/>
    </source>
</evidence>
<dbReference type="SUPFAM" id="SSF103473">
    <property type="entry name" value="MFS general substrate transporter"/>
    <property type="match status" value="1"/>
</dbReference>
<feature type="transmembrane region" description="Helical" evidence="6">
    <location>
        <begin position="27"/>
        <end position="51"/>
    </location>
</feature>
<keyword evidence="2" id="KW-0813">Transport</keyword>
<dbReference type="PANTHER" id="PTHR23504">
    <property type="entry name" value="MAJOR FACILITATOR SUPERFAMILY DOMAIN-CONTAINING PROTEIN 10"/>
    <property type="match status" value="1"/>
</dbReference>
<feature type="transmembrane region" description="Helical" evidence="6">
    <location>
        <begin position="329"/>
        <end position="350"/>
    </location>
</feature>
<dbReference type="PANTHER" id="PTHR23504:SF15">
    <property type="entry name" value="MAJOR FACILITATOR SUPERFAMILY (MFS) PROFILE DOMAIN-CONTAINING PROTEIN"/>
    <property type="match status" value="1"/>
</dbReference>
<feature type="transmembrane region" description="Helical" evidence="6">
    <location>
        <begin position="392"/>
        <end position="414"/>
    </location>
</feature>
<evidence type="ECO:0000256" key="6">
    <source>
        <dbReference type="SAM" id="Phobius"/>
    </source>
</evidence>
<evidence type="ECO:0000256" key="1">
    <source>
        <dbReference type="ARBA" id="ARBA00004141"/>
    </source>
</evidence>
<feature type="transmembrane region" description="Helical" evidence="6">
    <location>
        <begin position="157"/>
        <end position="178"/>
    </location>
</feature>
<feature type="transmembrane region" description="Helical" evidence="6">
    <location>
        <begin position="234"/>
        <end position="263"/>
    </location>
</feature>
<feature type="transmembrane region" description="Helical" evidence="6">
    <location>
        <begin position="362"/>
        <end position="386"/>
    </location>
</feature>
<dbReference type="Proteomes" id="UP000591131">
    <property type="component" value="Unassembled WGS sequence"/>
</dbReference>
<feature type="transmembrane region" description="Helical" evidence="6">
    <location>
        <begin position="184"/>
        <end position="208"/>
    </location>
</feature>
<evidence type="ECO:0000256" key="3">
    <source>
        <dbReference type="ARBA" id="ARBA00022692"/>
    </source>
</evidence>
<dbReference type="PROSITE" id="PS50850">
    <property type="entry name" value="MFS"/>
    <property type="match status" value="1"/>
</dbReference>
<keyword evidence="5 6" id="KW-0472">Membrane</keyword>
<keyword evidence="4 6" id="KW-1133">Transmembrane helix</keyword>
<dbReference type="EMBL" id="JAAPAO010000681">
    <property type="protein sequence ID" value="KAF4655061.1"/>
    <property type="molecule type" value="Genomic_DNA"/>
</dbReference>
<evidence type="ECO:0000313" key="8">
    <source>
        <dbReference type="EMBL" id="KAF4655061.1"/>
    </source>
</evidence>
<evidence type="ECO:0000256" key="4">
    <source>
        <dbReference type="ARBA" id="ARBA00022989"/>
    </source>
</evidence>
<evidence type="ECO:0000259" key="7">
    <source>
        <dbReference type="PROSITE" id="PS50850"/>
    </source>
</evidence>
<dbReference type="CDD" id="cd17325">
    <property type="entry name" value="MFS_MdtG_SLC18_like"/>
    <property type="match status" value="1"/>
</dbReference>
<dbReference type="Pfam" id="PF07690">
    <property type="entry name" value="MFS_1"/>
    <property type="match status" value="2"/>
</dbReference>
<evidence type="ECO:0000256" key="5">
    <source>
        <dbReference type="ARBA" id="ARBA00023136"/>
    </source>
</evidence>
<dbReference type="OrthoDB" id="196650at2759"/>
<dbReference type="PRINTS" id="PR01035">
    <property type="entry name" value="TCRTETA"/>
</dbReference>
<protein>
    <recommendedName>
        <fullName evidence="7">Major facilitator superfamily (MFS) profile domain-containing protein</fullName>
    </recommendedName>
</protein>
<dbReference type="PROSITE" id="PS00216">
    <property type="entry name" value="SUGAR_TRANSPORT_1"/>
    <property type="match status" value="1"/>
</dbReference>
<organism evidence="8 9">
    <name type="scientific">Perkinsus chesapeaki</name>
    <name type="common">Clam parasite</name>
    <name type="synonym">Perkinsus andrewsi</name>
    <dbReference type="NCBI Taxonomy" id="330153"/>
    <lineage>
        <taxon>Eukaryota</taxon>
        <taxon>Sar</taxon>
        <taxon>Alveolata</taxon>
        <taxon>Perkinsozoa</taxon>
        <taxon>Perkinsea</taxon>
        <taxon>Perkinsida</taxon>
        <taxon>Perkinsidae</taxon>
        <taxon>Perkinsus</taxon>
    </lineage>
</organism>
<feature type="domain" description="Major facilitator superfamily (MFS) profile" evidence="7">
    <location>
        <begin position="33"/>
        <end position="418"/>
    </location>
</feature>
<dbReference type="AlphaFoldDB" id="A0A7J6L7B1"/>
<keyword evidence="9" id="KW-1185">Reference proteome</keyword>
<dbReference type="InterPro" id="IPR036259">
    <property type="entry name" value="MFS_trans_sf"/>
</dbReference>
<name>A0A7J6L7B1_PERCH</name>
<feature type="transmembrane region" description="Helical" evidence="6">
    <location>
        <begin position="102"/>
        <end position="118"/>
    </location>
</feature>
<proteinExistence type="predicted"/>
<accession>A0A7J6L7B1</accession>
<dbReference type="InterPro" id="IPR005829">
    <property type="entry name" value="Sugar_transporter_CS"/>
</dbReference>
<comment type="subcellular location">
    <subcellularLocation>
        <location evidence="1">Membrane</location>
        <topology evidence="1">Multi-pass membrane protein</topology>
    </subcellularLocation>
</comment>
<feature type="transmembrane region" description="Helical" evidence="6">
    <location>
        <begin position="304"/>
        <end position="323"/>
    </location>
</feature>
<dbReference type="InterPro" id="IPR001958">
    <property type="entry name" value="Tet-R_TetA/multi-R_MdtG-like"/>
</dbReference>
<dbReference type="GO" id="GO:0016020">
    <property type="term" value="C:membrane"/>
    <property type="evidence" value="ECO:0007669"/>
    <property type="project" value="UniProtKB-SubCell"/>
</dbReference>
<gene>
    <name evidence="8" type="ORF">FOL47_009619</name>
</gene>
<feature type="transmembrane region" description="Helical" evidence="6">
    <location>
        <begin position="275"/>
        <end position="297"/>
    </location>
</feature>
<keyword evidence="3 6" id="KW-0812">Transmembrane</keyword>
<dbReference type="InterPro" id="IPR011701">
    <property type="entry name" value="MFS"/>
</dbReference>